<reference evidence="2" key="1">
    <citation type="submission" date="2021-06" db="EMBL/GenBank/DDBJ databases">
        <authorList>
            <person name="Hodson N. C."/>
            <person name="Mongue J. A."/>
            <person name="Jaron S. K."/>
        </authorList>
    </citation>
    <scope>NUCLEOTIDE SEQUENCE</scope>
</reference>
<comment type="caution">
    <text evidence="2">The sequence shown here is derived from an EMBL/GenBank/DDBJ whole genome shotgun (WGS) entry which is preliminary data.</text>
</comment>
<gene>
    <name evidence="2" type="ORF">AFUS01_LOCUS38304</name>
</gene>
<feature type="region of interest" description="Disordered" evidence="1">
    <location>
        <begin position="23"/>
        <end position="47"/>
    </location>
</feature>
<sequence>MPLTTTNINVNNNNPPIRVQLPPVSILKPPPPAPPTTGPPISSPLITSHNHLQRSALMTKKLPAHPQPTLNSSSWRIRFNVEVGQGTYV</sequence>
<evidence type="ECO:0000313" key="3">
    <source>
        <dbReference type="Proteomes" id="UP000708208"/>
    </source>
</evidence>
<keyword evidence="3" id="KW-1185">Reference proteome</keyword>
<organism evidence="2 3">
    <name type="scientific">Allacma fusca</name>
    <dbReference type="NCBI Taxonomy" id="39272"/>
    <lineage>
        <taxon>Eukaryota</taxon>
        <taxon>Metazoa</taxon>
        <taxon>Ecdysozoa</taxon>
        <taxon>Arthropoda</taxon>
        <taxon>Hexapoda</taxon>
        <taxon>Collembola</taxon>
        <taxon>Symphypleona</taxon>
        <taxon>Sminthuridae</taxon>
        <taxon>Allacma</taxon>
    </lineage>
</organism>
<dbReference type="EMBL" id="CAJVCH010547218">
    <property type="protein sequence ID" value="CAG7828373.1"/>
    <property type="molecule type" value="Genomic_DNA"/>
</dbReference>
<proteinExistence type="predicted"/>
<feature type="non-terminal residue" evidence="2">
    <location>
        <position position="89"/>
    </location>
</feature>
<feature type="compositionally biased region" description="Pro residues" evidence="1">
    <location>
        <begin position="28"/>
        <end position="42"/>
    </location>
</feature>
<name>A0A8J2PNY9_9HEXA</name>
<accession>A0A8J2PNY9</accession>
<protein>
    <submittedName>
        <fullName evidence="2">Uncharacterized protein</fullName>
    </submittedName>
</protein>
<evidence type="ECO:0000256" key="1">
    <source>
        <dbReference type="SAM" id="MobiDB-lite"/>
    </source>
</evidence>
<evidence type="ECO:0000313" key="2">
    <source>
        <dbReference type="EMBL" id="CAG7828373.1"/>
    </source>
</evidence>
<dbReference type="Proteomes" id="UP000708208">
    <property type="component" value="Unassembled WGS sequence"/>
</dbReference>
<dbReference type="AlphaFoldDB" id="A0A8J2PNY9"/>